<sequence length="262" mass="30276">MNQESFMIQPVMANIPRSEDVTEKILGVSENSNLNLRQEDYMKDRSYRRLHLPPFWWEVCSQSSKPWECWSMEDYNYRKCNWEGCFRPCSCQQKEIEPSNCRYPNFCGYHVKHSVPNLKNEKKSCSAVQVSTKKDTCYFCRMKRNALNGTGRKIPDPRCVGQYHLPLLEKVLGRGTALAISETEEGNPEDDDCERGYIPGDIYGYRSWSGKVGRDPMCEEFNNGIFPKEICPYDMGLSHVAETHGWRNVDASIMILGILVKV</sequence>
<dbReference type="EMBL" id="KZ308569">
    <property type="protein sequence ID" value="KAG8231722.1"/>
    <property type="molecule type" value="Genomic_DNA"/>
</dbReference>
<evidence type="ECO:0000313" key="1">
    <source>
        <dbReference type="EMBL" id="KAG8231722.1"/>
    </source>
</evidence>
<protein>
    <submittedName>
        <fullName evidence="1">Uncharacterized protein</fullName>
    </submittedName>
</protein>
<accession>A0A8K0KB36</accession>
<comment type="caution">
    <text evidence="1">The sequence shown here is derived from an EMBL/GenBank/DDBJ whole genome shotgun (WGS) entry which is preliminary data.</text>
</comment>
<keyword evidence="2" id="KW-1185">Reference proteome</keyword>
<name>A0A8K0KB36_LADFU</name>
<reference evidence="1" key="1">
    <citation type="submission" date="2013-04" db="EMBL/GenBank/DDBJ databases">
        <authorList>
            <person name="Qu J."/>
            <person name="Murali S.C."/>
            <person name="Bandaranaike D."/>
            <person name="Bellair M."/>
            <person name="Blankenburg K."/>
            <person name="Chao H."/>
            <person name="Dinh H."/>
            <person name="Doddapaneni H."/>
            <person name="Downs B."/>
            <person name="Dugan-Rocha S."/>
            <person name="Elkadiri S."/>
            <person name="Gnanaolivu R.D."/>
            <person name="Hernandez B."/>
            <person name="Javaid M."/>
            <person name="Jayaseelan J.C."/>
            <person name="Lee S."/>
            <person name="Li M."/>
            <person name="Ming W."/>
            <person name="Munidasa M."/>
            <person name="Muniz J."/>
            <person name="Nguyen L."/>
            <person name="Ongeri F."/>
            <person name="Osuji N."/>
            <person name="Pu L.-L."/>
            <person name="Puazo M."/>
            <person name="Qu C."/>
            <person name="Quiroz J."/>
            <person name="Raj R."/>
            <person name="Weissenberger G."/>
            <person name="Xin Y."/>
            <person name="Zou X."/>
            <person name="Han Y."/>
            <person name="Richards S."/>
            <person name="Worley K."/>
            <person name="Muzny D."/>
            <person name="Gibbs R."/>
        </authorList>
    </citation>
    <scope>NUCLEOTIDE SEQUENCE</scope>
    <source>
        <strain evidence="1">Sampled in the wild</strain>
    </source>
</reference>
<organism evidence="1 2">
    <name type="scientific">Ladona fulva</name>
    <name type="common">Scarce chaser dragonfly</name>
    <name type="synonym">Libellula fulva</name>
    <dbReference type="NCBI Taxonomy" id="123851"/>
    <lineage>
        <taxon>Eukaryota</taxon>
        <taxon>Metazoa</taxon>
        <taxon>Ecdysozoa</taxon>
        <taxon>Arthropoda</taxon>
        <taxon>Hexapoda</taxon>
        <taxon>Insecta</taxon>
        <taxon>Pterygota</taxon>
        <taxon>Palaeoptera</taxon>
        <taxon>Odonata</taxon>
        <taxon>Epiprocta</taxon>
        <taxon>Anisoptera</taxon>
        <taxon>Libelluloidea</taxon>
        <taxon>Libellulidae</taxon>
        <taxon>Ladona</taxon>
    </lineage>
</organism>
<proteinExistence type="predicted"/>
<reference evidence="1" key="2">
    <citation type="submission" date="2017-10" db="EMBL/GenBank/DDBJ databases">
        <title>Ladona fulva Genome sequencing and assembly.</title>
        <authorList>
            <person name="Murali S."/>
            <person name="Richards S."/>
            <person name="Bandaranaike D."/>
            <person name="Bellair M."/>
            <person name="Blankenburg K."/>
            <person name="Chao H."/>
            <person name="Dinh H."/>
            <person name="Doddapaneni H."/>
            <person name="Dugan-Rocha S."/>
            <person name="Elkadiri S."/>
            <person name="Gnanaolivu R."/>
            <person name="Hernandez B."/>
            <person name="Skinner E."/>
            <person name="Javaid M."/>
            <person name="Lee S."/>
            <person name="Li M."/>
            <person name="Ming W."/>
            <person name="Munidasa M."/>
            <person name="Muniz J."/>
            <person name="Nguyen L."/>
            <person name="Hughes D."/>
            <person name="Osuji N."/>
            <person name="Pu L.-L."/>
            <person name="Puazo M."/>
            <person name="Qu C."/>
            <person name="Quiroz J."/>
            <person name="Raj R."/>
            <person name="Weissenberger G."/>
            <person name="Xin Y."/>
            <person name="Zou X."/>
            <person name="Han Y."/>
            <person name="Worley K."/>
            <person name="Muzny D."/>
            <person name="Gibbs R."/>
        </authorList>
    </citation>
    <scope>NUCLEOTIDE SEQUENCE</scope>
    <source>
        <strain evidence="1">Sampled in the wild</strain>
    </source>
</reference>
<dbReference type="Proteomes" id="UP000792457">
    <property type="component" value="Unassembled WGS sequence"/>
</dbReference>
<gene>
    <name evidence="1" type="ORF">J437_LFUL013184</name>
</gene>
<evidence type="ECO:0000313" key="2">
    <source>
        <dbReference type="Proteomes" id="UP000792457"/>
    </source>
</evidence>
<dbReference type="AlphaFoldDB" id="A0A8K0KB36"/>